<keyword evidence="3" id="KW-1185">Reference proteome</keyword>
<gene>
    <name evidence="2" type="ORF">V202x_08420</name>
</gene>
<sequence>MKQYQFIDGLSPAIDTMVTKNVIDFLDEDCILQPGNATPVRGHAAITEVFDNLYAQIQSIKHNIIDDFAVNNSAVYRGTVTYKRFDGSLLTVPFCDVFKIKNNLISEYNIYIDWHQLFVA</sequence>
<evidence type="ECO:0000259" key="1">
    <source>
        <dbReference type="Pfam" id="PF12680"/>
    </source>
</evidence>
<feature type="domain" description="SnoaL-like" evidence="1">
    <location>
        <begin position="20"/>
        <end position="108"/>
    </location>
</feature>
<dbReference type="EMBL" id="CP037422">
    <property type="protein sequence ID" value="QDU07486.1"/>
    <property type="molecule type" value="Genomic_DNA"/>
</dbReference>
<dbReference type="Pfam" id="PF12680">
    <property type="entry name" value="SnoaL_2"/>
    <property type="match status" value="1"/>
</dbReference>
<proteinExistence type="predicted"/>
<dbReference type="OrthoDB" id="6692273at2"/>
<organism evidence="2 3">
    <name type="scientific">Gimesia aquarii</name>
    <dbReference type="NCBI Taxonomy" id="2527964"/>
    <lineage>
        <taxon>Bacteria</taxon>
        <taxon>Pseudomonadati</taxon>
        <taxon>Planctomycetota</taxon>
        <taxon>Planctomycetia</taxon>
        <taxon>Planctomycetales</taxon>
        <taxon>Planctomycetaceae</taxon>
        <taxon>Gimesia</taxon>
    </lineage>
</organism>
<dbReference type="RefSeq" id="WP_145171467.1">
    <property type="nucleotide sequence ID" value="NZ_CP037422.1"/>
</dbReference>
<protein>
    <submittedName>
        <fullName evidence="2">SnoaL-like domain protein</fullName>
    </submittedName>
</protein>
<name>A0A517WQH7_9PLAN</name>
<reference evidence="2 3" key="1">
    <citation type="submission" date="2019-03" db="EMBL/GenBank/DDBJ databases">
        <title>Deep-cultivation of Planctomycetes and their phenomic and genomic characterization uncovers novel biology.</title>
        <authorList>
            <person name="Wiegand S."/>
            <person name="Jogler M."/>
            <person name="Boedeker C."/>
            <person name="Pinto D."/>
            <person name="Vollmers J."/>
            <person name="Rivas-Marin E."/>
            <person name="Kohn T."/>
            <person name="Peeters S.H."/>
            <person name="Heuer A."/>
            <person name="Rast P."/>
            <person name="Oberbeckmann S."/>
            <person name="Bunk B."/>
            <person name="Jeske O."/>
            <person name="Meyerdierks A."/>
            <person name="Storesund J.E."/>
            <person name="Kallscheuer N."/>
            <person name="Luecker S."/>
            <person name="Lage O.M."/>
            <person name="Pohl T."/>
            <person name="Merkel B.J."/>
            <person name="Hornburger P."/>
            <person name="Mueller R.-W."/>
            <person name="Bruemmer F."/>
            <person name="Labrenz M."/>
            <person name="Spormann A.M."/>
            <person name="Op den Camp H."/>
            <person name="Overmann J."/>
            <person name="Amann R."/>
            <person name="Jetten M.S.M."/>
            <person name="Mascher T."/>
            <person name="Medema M.H."/>
            <person name="Devos D.P."/>
            <person name="Kaster A.-K."/>
            <person name="Ovreas L."/>
            <person name="Rohde M."/>
            <person name="Galperin M.Y."/>
            <person name="Jogler C."/>
        </authorList>
    </citation>
    <scope>NUCLEOTIDE SEQUENCE [LARGE SCALE GENOMIC DNA]</scope>
    <source>
        <strain evidence="2 3">V202</strain>
    </source>
</reference>
<evidence type="ECO:0000313" key="3">
    <source>
        <dbReference type="Proteomes" id="UP000318384"/>
    </source>
</evidence>
<accession>A0A517WQH7</accession>
<dbReference type="InterPro" id="IPR032710">
    <property type="entry name" value="NTF2-like_dom_sf"/>
</dbReference>
<evidence type="ECO:0000313" key="2">
    <source>
        <dbReference type="EMBL" id="QDU07486.1"/>
    </source>
</evidence>
<dbReference type="Proteomes" id="UP000318384">
    <property type="component" value="Chromosome"/>
</dbReference>
<dbReference type="Gene3D" id="3.10.450.50">
    <property type="match status" value="1"/>
</dbReference>
<dbReference type="InterPro" id="IPR037401">
    <property type="entry name" value="SnoaL-like"/>
</dbReference>
<dbReference type="SUPFAM" id="SSF54427">
    <property type="entry name" value="NTF2-like"/>
    <property type="match status" value="1"/>
</dbReference>
<dbReference type="AlphaFoldDB" id="A0A517WQH7"/>